<dbReference type="Gene3D" id="3.20.20.80">
    <property type="entry name" value="Glycosidases"/>
    <property type="match status" value="1"/>
</dbReference>
<organism evidence="5 6">
    <name type="scientific">Strongylus vulgaris</name>
    <name type="common">Blood worm</name>
    <dbReference type="NCBI Taxonomy" id="40348"/>
    <lineage>
        <taxon>Eukaryota</taxon>
        <taxon>Metazoa</taxon>
        <taxon>Ecdysozoa</taxon>
        <taxon>Nematoda</taxon>
        <taxon>Chromadorea</taxon>
        <taxon>Rhabditida</taxon>
        <taxon>Rhabditina</taxon>
        <taxon>Rhabditomorpha</taxon>
        <taxon>Strongyloidea</taxon>
        <taxon>Strongylidae</taxon>
        <taxon>Strongylus</taxon>
    </lineage>
</organism>
<keyword evidence="3" id="KW-0326">Glycosidase</keyword>
<gene>
    <name evidence="5" type="ORF">SVUK_LOCUS10401</name>
</gene>
<keyword evidence="6" id="KW-1185">Reference proteome</keyword>
<dbReference type="Pfam" id="PF00232">
    <property type="entry name" value="Glyco_hydro_1"/>
    <property type="match status" value="1"/>
</dbReference>
<reference evidence="5 6" key="1">
    <citation type="submission" date="2018-11" db="EMBL/GenBank/DDBJ databases">
        <authorList>
            <consortium name="Pathogen Informatics"/>
        </authorList>
    </citation>
    <scope>NUCLEOTIDE SEQUENCE [LARGE SCALE GENOMIC DNA]</scope>
</reference>
<evidence type="ECO:0000313" key="6">
    <source>
        <dbReference type="Proteomes" id="UP000270094"/>
    </source>
</evidence>
<dbReference type="GO" id="GO:0005975">
    <property type="term" value="P:carbohydrate metabolic process"/>
    <property type="evidence" value="ECO:0007669"/>
    <property type="project" value="InterPro"/>
</dbReference>
<dbReference type="AlphaFoldDB" id="A0A3P7J4K3"/>
<name>A0A3P7J4K3_STRVU</name>
<dbReference type="OrthoDB" id="5834408at2759"/>
<keyword evidence="2" id="KW-0378">Hydrolase</keyword>
<dbReference type="EMBL" id="UYYB01095296">
    <property type="protein sequence ID" value="VDM75403.1"/>
    <property type="molecule type" value="Genomic_DNA"/>
</dbReference>
<comment type="similarity">
    <text evidence="1 4">Belongs to the glycosyl hydrolase 1 family.</text>
</comment>
<protein>
    <submittedName>
        <fullName evidence="5">Uncharacterized protein</fullName>
    </submittedName>
</protein>
<evidence type="ECO:0000256" key="1">
    <source>
        <dbReference type="ARBA" id="ARBA00010838"/>
    </source>
</evidence>
<sequence>MEPESEAEVKFAKDAREWSALWFINPLFRGDYPKAMRVTVNEKSRREGRTTSRLPYFSDYEKDMLIGSADFLGINYYISLTVRAFRPDEQGMHKGLNYDVDGTAYIAKHIGNVLYSAVSLLPYLSDCDPQ</sequence>
<evidence type="ECO:0000256" key="4">
    <source>
        <dbReference type="RuleBase" id="RU003690"/>
    </source>
</evidence>
<accession>A0A3P7J4K3</accession>
<proteinExistence type="inferred from homology"/>
<dbReference type="SUPFAM" id="SSF51445">
    <property type="entry name" value="(Trans)glycosidases"/>
    <property type="match status" value="1"/>
</dbReference>
<dbReference type="GO" id="GO:0008422">
    <property type="term" value="F:beta-glucosidase activity"/>
    <property type="evidence" value="ECO:0007669"/>
    <property type="project" value="TreeGrafter"/>
</dbReference>
<evidence type="ECO:0000256" key="3">
    <source>
        <dbReference type="ARBA" id="ARBA00023295"/>
    </source>
</evidence>
<dbReference type="InterPro" id="IPR017853">
    <property type="entry name" value="GH"/>
</dbReference>
<evidence type="ECO:0000256" key="2">
    <source>
        <dbReference type="ARBA" id="ARBA00022801"/>
    </source>
</evidence>
<dbReference type="PANTHER" id="PTHR10353">
    <property type="entry name" value="GLYCOSYL HYDROLASE"/>
    <property type="match status" value="1"/>
</dbReference>
<dbReference type="PANTHER" id="PTHR10353:SF36">
    <property type="entry name" value="LP05116P"/>
    <property type="match status" value="1"/>
</dbReference>
<evidence type="ECO:0000313" key="5">
    <source>
        <dbReference type="EMBL" id="VDM75403.1"/>
    </source>
</evidence>
<dbReference type="InterPro" id="IPR001360">
    <property type="entry name" value="Glyco_hydro_1"/>
</dbReference>
<dbReference type="Proteomes" id="UP000270094">
    <property type="component" value="Unassembled WGS sequence"/>
</dbReference>
<feature type="non-terminal residue" evidence="5">
    <location>
        <position position="130"/>
    </location>
</feature>